<accession>A0AAU9J252</accession>
<evidence type="ECO:0000313" key="3">
    <source>
        <dbReference type="EMBL" id="CAG9320945.1"/>
    </source>
</evidence>
<feature type="compositionally biased region" description="Low complexity" evidence="2">
    <location>
        <begin position="27"/>
        <end position="47"/>
    </location>
</feature>
<dbReference type="EMBL" id="CAJZBQ010000027">
    <property type="protein sequence ID" value="CAG9320945.1"/>
    <property type="molecule type" value="Genomic_DNA"/>
</dbReference>
<feature type="region of interest" description="Disordered" evidence="2">
    <location>
        <begin position="1"/>
        <end position="55"/>
    </location>
</feature>
<evidence type="ECO:0000256" key="1">
    <source>
        <dbReference type="SAM" id="Coils"/>
    </source>
</evidence>
<evidence type="ECO:0000313" key="4">
    <source>
        <dbReference type="Proteomes" id="UP001162131"/>
    </source>
</evidence>
<reference evidence="3" key="1">
    <citation type="submission" date="2021-09" db="EMBL/GenBank/DDBJ databases">
        <authorList>
            <consortium name="AG Swart"/>
            <person name="Singh M."/>
            <person name="Singh A."/>
            <person name="Seah K."/>
            <person name="Emmerich C."/>
        </authorList>
    </citation>
    <scope>NUCLEOTIDE SEQUENCE</scope>
    <source>
        <strain evidence="3">ATCC30299</strain>
    </source>
</reference>
<feature type="coiled-coil region" evidence="1">
    <location>
        <begin position="107"/>
        <end position="165"/>
    </location>
</feature>
<name>A0AAU9J252_9CILI</name>
<keyword evidence="4" id="KW-1185">Reference proteome</keyword>
<comment type="caution">
    <text evidence="3">The sequence shown here is derived from an EMBL/GenBank/DDBJ whole genome shotgun (WGS) entry which is preliminary data.</text>
</comment>
<dbReference type="Proteomes" id="UP001162131">
    <property type="component" value="Unassembled WGS sequence"/>
</dbReference>
<organism evidence="3 4">
    <name type="scientific">Blepharisma stoltei</name>
    <dbReference type="NCBI Taxonomy" id="1481888"/>
    <lineage>
        <taxon>Eukaryota</taxon>
        <taxon>Sar</taxon>
        <taxon>Alveolata</taxon>
        <taxon>Ciliophora</taxon>
        <taxon>Postciliodesmatophora</taxon>
        <taxon>Heterotrichea</taxon>
        <taxon>Heterotrichida</taxon>
        <taxon>Blepharismidae</taxon>
        <taxon>Blepharisma</taxon>
    </lineage>
</organism>
<gene>
    <name evidence="3" type="ORF">BSTOLATCC_MIC27521</name>
</gene>
<keyword evidence="1" id="KW-0175">Coiled coil</keyword>
<evidence type="ECO:0000256" key="2">
    <source>
        <dbReference type="SAM" id="MobiDB-lite"/>
    </source>
</evidence>
<dbReference type="AlphaFoldDB" id="A0AAU9J252"/>
<proteinExistence type="predicted"/>
<protein>
    <submittedName>
        <fullName evidence="3">Uncharacterized protein</fullName>
    </submittedName>
</protein>
<sequence length="241" mass="28225">MSVPSQRSFGRFHPPLCNQMKSSTGAPFRSQNSQFSSFRQNPFSQSSDTKLTQNDDTLSVFSDSTIMGPPSISQDHFNSFRSDICDMFKMIIDNNQKMTLQMIEAFVQNNQKETEKSREEYKEIKGEMIDKIDNILSEATNKNEIKHLKDELQCMTEEMKNQQINFQNEIKKISLGLSNIQRKKPRKHKKRTPEAPRKWWRETEKIPPLPCPCLLYTETRMTRRQKIKAYNEGTLICKCKK</sequence>